<evidence type="ECO:0000313" key="2">
    <source>
        <dbReference type="Proteomes" id="UP000315901"/>
    </source>
</evidence>
<comment type="caution">
    <text evidence="1">The sequence shown here is derived from an EMBL/GenBank/DDBJ whole genome shotgun (WGS) entry which is preliminary data.</text>
</comment>
<protein>
    <submittedName>
        <fullName evidence="1">Uncharacterized protein</fullName>
    </submittedName>
</protein>
<reference evidence="1 2" key="1">
    <citation type="submission" date="2019-06" db="EMBL/GenBank/DDBJ databases">
        <title>A novel bacterium of genus Marinomonas, isolated from coastal sand.</title>
        <authorList>
            <person name="Huang H."/>
            <person name="Mo K."/>
            <person name="Hu Y."/>
        </authorList>
    </citation>
    <scope>NUCLEOTIDE SEQUENCE [LARGE SCALE GENOMIC DNA]</scope>
    <source>
        <strain evidence="1 2">HB171799</strain>
    </source>
</reference>
<dbReference type="AlphaFoldDB" id="A0A501WRN5"/>
<accession>A0A501WRN5</accession>
<dbReference type="OrthoDB" id="700654at2"/>
<organism evidence="1 2">
    <name type="scientific">Maribrevibacterium harenarium</name>
    <dbReference type="NCBI Taxonomy" id="2589817"/>
    <lineage>
        <taxon>Bacteria</taxon>
        <taxon>Pseudomonadati</taxon>
        <taxon>Pseudomonadota</taxon>
        <taxon>Gammaproteobacteria</taxon>
        <taxon>Oceanospirillales</taxon>
        <taxon>Oceanospirillaceae</taxon>
        <taxon>Maribrevibacterium</taxon>
    </lineage>
</organism>
<proteinExistence type="predicted"/>
<dbReference type="Proteomes" id="UP000315901">
    <property type="component" value="Unassembled WGS sequence"/>
</dbReference>
<keyword evidence="2" id="KW-1185">Reference proteome</keyword>
<sequence length="141" mass="16386">MDRGKLTKDSFSCISSLSKVASFLDPERYVIYDSRVIYSLNWLLFNYTDELSFFHQPTGRSTNLAKYDMQTIFRLTKLGIEYRKHTVAYHDYCGLICNLAPLVFGEDSKPYKLEMLLFMIAPKWIVNNIEECVSINIDSIS</sequence>
<evidence type="ECO:0000313" key="1">
    <source>
        <dbReference type="EMBL" id="TPE52018.1"/>
    </source>
</evidence>
<gene>
    <name evidence="1" type="ORF">FJM67_08200</name>
</gene>
<dbReference type="EMBL" id="VFRR01000013">
    <property type="protein sequence ID" value="TPE52018.1"/>
    <property type="molecule type" value="Genomic_DNA"/>
</dbReference>
<name>A0A501WRN5_9GAMM</name>